<feature type="compositionally biased region" description="Low complexity" evidence="1">
    <location>
        <begin position="477"/>
        <end position="501"/>
    </location>
</feature>
<feature type="compositionally biased region" description="Low complexity" evidence="1">
    <location>
        <begin position="22"/>
        <end position="68"/>
    </location>
</feature>
<feature type="domain" description="Hpc2-related" evidence="2">
    <location>
        <begin position="660"/>
        <end position="702"/>
    </location>
</feature>
<dbReference type="Pfam" id="PF08729">
    <property type="entry name" value="HUN"/>
    <property type="match status" value="1"/>
</dbReference>
<comment type="caution">
    <text evidence="3">The sequence shown here is derived from an EMBL/GenBank/DDBJ whole genome shotgun (WGS) entry which is preliminary data.</text>
</comment>
<feature type="compositionally biased region" description="Polar residues" evidence="1">
    <location>
        <begin position="404"/>
        <end position="416"/>
    </location>
</feature>
<feature type="region of interest" description="Disordered" evidence="1">
    <location>
        <begin position="715"/>
        <end position="808"/>
    </location>
</feature>
<dbReference type="AlphaFoldDB" id="A0A8H8CXM9"/>
<feature type="compositionally biased region" description="Basic and acidic residues" evidence="1">
    <location>
        <begin position="795"/>
        <end position="808"/>
    </location>
</feature>
<reference evidence="3 4" key="1">
    <citation type="submission" date="2021-01" db="EMBL/GenBank/DDBJ databases">
        <title>Chromosome-level genome assembly of a human fungal pathogen reveals clustering of transcriptionally co-regulated genes.</title>
        <authorList>
            <person name="Voorhies M."/>
            <person name="Cohen S."/>
            <person name="Shea T.P."/>
            <person name="Petrus S."/>
            <person name="Munoz J.F."/>
            <person name="Poplawski S."/>
            <person name="Goldman W.E."/>
            <person name="Michael T."/>
            <person name="Cuomo C.A."/>
            <person name="Sil A."/>
            <person name="Beyhan S."/>
        </authorList>
    </citation>
    <scope>NUCLEOTIDE SEQUENCE [LARGE SCALE GENOMIC DNA]</scope>
    <source>
        <strain evidence="3 4">G184AR</strain>
    </source>
</reference>
<protein>
    <submittedName>
        <fullName evidence="3">Histone promoter control 2 domain-containing protein</fullName>
    </submittedName>
</protein>
<feature type="compositionally biased region" description="Low complexity" evidence="1">
    <location>
        <begin position="297"/>
        <end position="316"/>
    </location>
</feature>
<dbReference type="EMBL" id="JAEVHI010000004">
    <property type="protein sequence ID" value="KAG5293795.1"/>
    <property type="molecule type" value="Genomic_DNA"/>
</dbReference>
<feature type="compositionally biased region" description="Gly residues" evidence="1">
    <location>
        <begin position="726"/>
        <end position="751"/>
    </location>
</feature>
<feature type="compositionally biased region" description="Gly residues" evidence="1">
    <location>
        <begin position="648"/>
        <end position="657"/>
    </location>
</feature>
<evidence type="ECO:0000256" key="1">
    <source>
        <dbReference type="SAM" id="MobiDB-lite"/>
    </source>
</evidence>
<name>A0A8H8CXM9_AJECA</name>
<feature type="region of interest" description="Disordered" evidence="1">
    <location>
        <begin position="1"/>
        <end position="446"/>
    </location>
</feature>
<organism evidence="3 4">
    <name type="scientific">Ajellomyces capsulatus</name>
    <name type="common">Darling's disease fungus</name>
    <name type="synonym">Histoplasma capsulatum</name>
    <dbReference type="NCBI Taxonomy" id="5037"/>
    <lineage>
        <taxon>Eukaryota</taxon>
        <taxon>Fungi</taxon>
        <taxon>Dikarya</taxon>
        <taxon>Ascomycota</taxon>
        <taxon>Pezizomycotina</taxon>
        <taxon>Eurotiomycetes</taxon>
        <taxon>Eurotiomycetidae</taxon>
        <taxon>Onygenales</taxon>
        <taxon>Ajellomycetaceae</taxon>
        <taxon>Histoplasma</taxon>
    </lineage>
</organism>
<feature type="compositionally biased region" description="Low complexity" evidence="1">
    <location>
        <begin position="378"/>
        <end position="390"/>
    </location>
</feature>
<feature type="compositionally biased region" description="Gly residues" evidence="1">
    <location>
        <begin position="767"/>
        <end position="782"/>
    </location>
</feature>
<evidence type="ECO:0000313" key="4">
    <source>
        <dbReference type="Proteomes" id="UP000670092"/>
    </source>
</evidence>
<evidence type="ECO:0000259" key="2">
    <source>
        <dbReference type="Pfam" id="PF08729"/>
    </source>
</evidence>
<dbReference type="OrthoDB" id="5576775at2759"/>
<feature type="compositionally biased region" description="Low complexity" evidence="1">
    <location>
        <begin position="628"/>
        <end position="647"/>
    </location>
</feature>
<dbReference type="InterPro" id="IPR014840">
    <property type="entry name" value="HRD"/>
</dbReference>
<feature type="compositionally biased region" description="Low complexity" evidence="1">
    <location>
        <begin position="752"/>
        <end position="766"/>
    </location>
</feature>
<gene>
    <name evidence="3" type="ORF">I7I52_05230</name>
</gene>
<feature type="region of interest" description="Disordered" evidence="1">
    <location>
        <begin position="460"/>
        <end position="518"/>
    </location>
</feature>
<proteinExistence type="predicted"/>
<feature type="compositionally biased region" description="Polar residues" evidence="1">
    <location>
        <begin position="317"/>
        <end position="328"/>
    </location>
</feature>
<feature type="compositionally biased region" description="Pro residues" evidence="1">
    <location>
        <begin position="391"/>
        <end position="402"/>
    </location>
</feature>
<sequence length="872" mass="89843">MSADVADEGWRGKGRTRRAEPQAEPQPQPQLQSQEQQQLEFQFQQQLLPPAKVLKSSSPDLSSPNLSDCESVPTPARFRSRVSSPNAVALGPSASANTADPPVVVTKNAGDAGVKNEKQESVAATGTTKVKRTRRKKEDKEPKEKNKETKPRKPRTSNAKINYNGDGNNANGNPSQSQNQHLPLTDDNADRAASRKRPKLDHPQDAKPSPPSRQSKITDLVTPHTAPISTPSTLSPTHATSSTQFHLAPSSTSTSPRLQPHLQPNHPYPIPPNNYDAFPTNGESRPPYRPYHMQQGPSSTSALAPAPSPAHTLAPSQQQPQPARTSGQHYDPIRSAFDNSSVTAPQFSASSKISLTSSHQFTPPPNTRTPPPRPVYRASASPAISSIIDPPIQPSSSAPPQPSLFHQQSKVSPENSHSAKHSPVSATPISTPKTNTTPIQQPKAVHQPLLSSSLLQEPVTMDIDSGNNAPTPAPSVPSKLTSTGPTKKGTGASTGTPSTAPSPKPSRTKDTTLPPIPSGSGLLAGTLFGVDAVDKSNSTSTPNIILHIPLNGKTNQIINFTRLAEEQYGFDALHPRLAAQRERLARVNAASAALERNEKNTRGTTGTDSAVEDDLSLDADRDSDGDGDVLMSGMGGSSSLLNGHAGSDAGGGGGAGGSTKKKRRRKIEEYDRDDPFVDDSELAWQEQAAASKDGFFVYSGPLIPEGEKVAVERADGSIKRGRGRGRGGAGGSSAGAGSGARGRGGGGGGAGSSNAGQQAAGSSGQDGAAGAGGGRGGGGSARGSGVSRKPRVTKAGRETMQREKMERQKLGLELAGKGNGGGASSAVGGIGAGTGTGTGAGTGAVGQSTGAGVGTNATANANPNMTSNAGGV</sequence>
<feature type="compositionally biased region" description="Basic and acidic residues" evidence="1">
    <location>
        <begin position="136"/>
        <end position="151"/>
    </location>
</feature>
<feature type="compositionally biased region" description="Polar residues" evidence="1">
    <location>
        <begin position="337"/>
        <end position="361"/>
    </location>
</feature>
<feature type="compositionally biased region" description="Polar residues" evidence="1">
    <location>
        <begin position="227"/>
        <end position="257"/>
    </location>
</feature>
<feature type="compositionally biased region" description="Polar residues" evidence="1">
    <location>
        <begin position="424"/>
        <end position="440"/>
    </location>
</feature>
<feature type="compositionally biased region" description="Low complexity" evidence="1">
    <location>
        <begin position="162"/>
        <end position="173"/>
    </location>
</feature>
<evidence type="ECO:0000313" key="3">
    <source>
        <dbReference type="EMBL" id="KAG5293795.1"/>
    </source>
</evidence>
<dbReference type="VEuPathDB" id="FungiDB:I7I52_05230"/>
<dbReference type="Proteomes" id="UP000670092">
    <property type="component" value="Unassembled WGS sequence"/>
</dbReference>
<accession>A0A8H8CXM9</accession>
<feature type="region of interest" description="Disordered" evidence="1">
    <location>
        <begin position="595"/>
        <end position="673"/>
    </location>
</feature>
<feature type="compositionally biased region" description="Pro residues" evidence="1">
    <location>
        <begin position="362"/>
        <end position="374"/>
    </location>
</feature>